<feature type="binding site" evidence="5">
    <location>
        <position position="287"/>
    </location>
    <ligand>
        <name>NAD(+)</name>
        <dbReference type="ChEBI" id="CHEBI:57540"/>
    </ligand>
</feature>
<evidence type="ECO:0000256" key="6">
    <source>
        <dbReference type="PIRSR" id="PIRSR000350-4"/>
    </source>
</evidence>
<sequence length="492" mass="51758">MEDMDTSQQTSRDGAAADTYDVIVIGAGPVGQNAADRARAAGLSVAVVERELVGGECSYWACVPSKALLRPVLALADARRVDGAHQAVTGTIDTGGVFARRDRYVTDWDDSGQAGWVASIGADLVRGQGRLDGPRRVTVTPPGEEQGRARTLTARHAVAVATGSSPLLPDLPGIDEARPWTNRQGTDSSRVPGRLAIVGGGGVAVEMATLWQGLGARTTLLARRPLLPRMEPFAGEMVARGLSEAGVDVRIGVSVTGLRRPDPDGPVTLTLDDGGTLEADEVMFATGRTPRTADIGLETVGLTPGSWLDVDETCLVRGVEGGWLYGLGDVNHRALLTHQGKYQARTAGDAIGARAKGLPLDDGAWGDHATTADHHAVPQVFFTDPEAAAVGLSAEQATRAGHRTRTVDVDFAQVQGANLHADGYRGQARMVIDLDREVLLGVTFVGPGVSELLHSATVAVAGEVPLKRLRHAVACFPTVSEIWLFLLKAARE</sequence>
<feature type="binding site" evidence="5">
    <location>
        <begin position="199"/>
        <end position="206"/>
    </location>
    <ligand>
        <name>NAD(+)</name>
        <dbReference type="ChEBI" id="CHEBI:57540"/>
    </ligand>
</feature>
<evidence type="ECO:0000256" key="3">
    <source>
        <dbReference type="ARBA" id="ARBA00022827"/>
    </source>
</evidence>
<dbReference type="PRINTS" id="PR00368">
    <property type="entry name" value="FADPNR"/>
</dbReference>
<organism evidence="9 10">
    <name type="scientific">Actinacidiphila guanduensis</name>
    <dbReference type="NCBI Taxonomy" id="310781"/>
    <lineage>
        <taxon>Bacteria</taxon>
        <taxon>Bacillati</taxon>
        <taxon>Actinomycetota</taxon>
        <taxon>Actinomycetes</taxon>
        <taxon>Kitasatosporales</taxon>
        <taxon>Streptomycetaceae</taxon>
        <taxon>Actinacidiphila</taxon>
    </lineage>
</organism>
<protein>
    <submittedName>
        <fullName evidence="9">Dihydrolipoamide dehydrogenase</fullName>
    </submittedName>
</protein>
<evidence type="ECO:0000256" key="5">
    <source>
        <dbReference type="PIRSR" id="PIRSR000350-3"/>
    </source>
</evidence>
<dbReference type="EMBL" id="FNIE01000001">
    <property type="protein sequence ID" value="SDM78952.1"/>
    <property type="molecule type" value="Genomic_DNA"/>
</dbReference>
<feature type="disulfide bond" description="Redox-active" evidence="6">
    <location>
        <begin position="57"/>
        <end position="62"/>
    </location>
</feature>
<dbReference type="InterPro" id="IPR050151">
    <property type="entry name" value="Class-I_Pyr_Nuc-Dis_Oxidored"/>
</dbReference>
<dbReference type="InterPro" id="IPR016156">
    <property type="entry name" value="FAD/NAD-linked_Rdtase_dimer_sf"/>
</dbReference>
<gene>
    <name evidence="9" type="ORF">SAMN05216259_101496</name>
</gene>
<dbReference type="PANTHER" id="PTHR22912:SF151">
    <property type="entry name" value="DIHYDROLIPOYL DEHYDROGENASE, MITOCHONDRIAL"/>
    <property type="match status" value="1"/>
</dbReference>
<evidence type="ECO:0000256" key="4">
    <source>
        <dbReference type="ARBA" id="ARBA00023027"/>
    </source>
</evidence>
<name>A0A1G9W313_9ACTN</name>
<keyword evidence="2" id="KW-0285">Flavoprotein</keyword>
<evidence type="ECO:0000259" key="7">
    <source>
        <dbReference type="Pfam" id="PF02852"/>
    </source>
</evidence>
<comment type="cofactor">
    <cofactor evidence="5">
        <name>FAD</name>
        <dbReference type="ChEBI" id="CHEBI:57692"/>
    </cofactor>
    <text evidence="5">Binds 1 FAD per subunit.</text>
</comment>
<dbReference type="PRINTS" id="PR00411">
    <property type="entry name" value="PNDRDTASEI"/>
</dbReference>
<evidence type="ECO:0000256" key="2">
    <source>
        <dbReference type="ARBA" id="ARBA00022630"/>
    </source>
</evidence>
<feature type="domain" description="Pyridine nucleotide-disulphide oxidoreductase dimerisation" evidence="7">
    <location>
        <begin position="377"/>
        <end position="482"/>
    </location>
</feature>
<dbReference type="GO" id="GO:0006103">
    <property type="term" value="P:2-oxoglutarate metabolic process"/>
    <property type="evidence" value="ECO:0007669"/>
    <property type="project" value="TreeGrafter"/>
</dbReference>
<dbReference type="Gene3D" id="3.50.50.60">
    <property type="entry name" value="FAD/NAD(P)-binding domain"/>
    <property type="match status" value="2"/>
</dbReference>
<dbReference type="Pfam" id="PF02852">
    <property type="entry name" value="Pyr_redox_dim"/>
    <property type="match status" value="1"/>
</dbReference>
<dbReference type="InterPro" id="IPR001100">
    <property type="entry name" value="Pyr_nuc-diS_OxRdtase"/>
</dbReference>
<feature type="binding site" evidence="5">
    <location>
        <position position="329"/>
    </location>
    <ligand>
        <name>FAD</name>
        <dbReference type="ChEBI" id="CHEBI:57692"/>
    </ligand>
</feature>
<dbReference type="PIRSF" id="PIRSF000350">
    <property type="entry name" value="Mercury_reductase_MerA"/>
    <property type="match status" value="1"/>
</dbReference>
<evidence type="ECO:0000259" key="8">
    <source>
        <dbReference type="Pfam" id="PF07992"/>
    </source>
</evidence>
<accession>A0A1G9W313</accession>
<dbReference type="PANTHER" id="PTHR22912">
    <property type="entry name" value="DISULFIDE OXIDOREDUCTASE"/>
    <property type="match status" value="1"/>
</dbReference>
<feature type="binding site" evidence="5">
    <location>
        <position position="66"/>
    </location>
    <ligand>
        <name>FAD</name>
        <dbReference type="ChEBI" id="CHEBI:57692"/>
    </ligand>
</feature>
<dbReference type="InterPro" id="IPR004099">
    <property type="entry name" value="Pyr_nucl-diS_OxRdtase_dimer"/>
</dbReference>
<dbReference type="Pfam" id="PF07992">
    <property type="entry name" value="Pyr_redox_2"/>
    <property type="match status" value="1"/>
</dbReference>
<dbReference type="Gene3D" id="3.30.390.30">
    <property type="match status" value="1"/>
</dbReference>
<dbReference type="SUPFAM" id="SSF55424">
    <property type="entry name" value="FAD/NAD-linked reductases, dimerisation (C-terminal) domain"/>
    <property type="match status" value="1"/>
</dbReference>
<dbReference type="GO" id="GO:0050660">
    <property type="term" value="F:flavin adenine dinucleotide binding"/>
    <property type="evidence" value="ECO:0007669"/>
    <property type="project" value="TreeGrafter"/>
</dbReference>
<feature type="domain" description="FAD/NAD(P)-binding" evidence="8">
    <location>
        <begin position="20"/>
        <end position="338"/>
    </location>
</feature>
<comment type="similarity">
    <text evidence="1">Belongs to the class-I pyridine nucleotide-disulfide oxidoreductase family.</text>
</comment>
<dbReference type="SUPFAM" id="SSF51905">
    <property type="entry name" value="FAD/NAD(P)-binding domain"/>
    <property type="match status" value="1"/>
</dbReference>
<keyword evidence="5" id="KW-0547">Nucleotide-binding</keyword>
<dbReference type="Proteomes" id="UP000199341">
    <property type="component" value="Unassembled WGS sequence"/>
</dbReference>
<evidence type="ECO:0000256" key="1">
    <source>
        <dbReference type="ARBA" id="ARBA00007532"/>
    </source>
</evidence>
<dbReference type="STRING" id="310781.SAMN05216259_101496"/>
<dbReference type="RefSeq" id="WP_245771099.1">
    <property type="nucleotide sequence ID" value="NZ_FNIE01000001.1"/>
</dbReference>
<dbReference type="GO" id="GO:0004148">
    <property type="term" value="F:dihydrolipoyl dehydrogenase (NADH) activity"/>
    <property type="evidence" value="ECO:0007669"/>
    <property type="project" value="TreeGrafter"/>
</dbReference>
<keyword evidence="3 5" id="KW-0274">FAD</keyword>
<dbReference type="InterPro" id="IPR036188">
    <property type="entry name" value="FAD/NAD-bd_sf"/>
</dbReference>
<keyword evidence="10" id="KW-1185">Reference proteome</keyword>
<evidence type="ECO:0000313" key="10">
    <source>
        <dbReference type="Proteomes" id="UP000199341"/>
    </source>
</evidence>
<evidence type="ECO:0000313" key="9">
    <source>
        <dbReference type="EMBL" id="SDM78952.1"/>
    </source>
</evidence>
<keyword evidence="4 5" id="KW-0520">NAD</keyword>
<reference evidence="9 10" key="1">
    <citation type="submission" date="2016-10" db="EMBL/GenBank/DDBJ databases">
        <authorList>
            <person name="de Groot N.N."/>
        </authorList>
    </citation>
    <scope>NUCLEOTIDE SEQUENCE [LARGE SCALE GENOMIC DNA]</scope>
    <source>
        <strain evidence="9 10">CGMCC 4.2022</strain>
    </source>
</reference>
<feature type="binding site" evidence="5">
    <location>
        <position position="129"/>
    </location>
    <ligand>
        <name>FAD</name>
        <dbReference type="ChEBI" id="CHEBI:57692"/>
    </ligand>
</feature>
<proteinExistence type="inferred from homology"/>
<dbReference type="AlphaFoldDB" id="A0A1G9W313"/>
<dbReference type="InterPro" id="IPR023753">
    <property type="entry name" value="FAD/NAD-binding_dom"/>
</dbReference>
<feature type="binding site" evidence="5">
    <location>
        <begin position="162"/>
        <end position="164"/>
    </location>
    <ligand>
        <name>FAD</name>
        <dbReference type="ChEBI" id="CHEBI:57692"/>
    </ligand>
</feature>